<organism evidence="1 2">
    <name type="scientific">Choristoneura fumiferana</name>
    <name type="common">Spruce budworm moth</name>
    <name type="synonym">Archips fumiferana</name>
    <dbReference type="NCBI Taxonomy" id="7141"/>
    <lineage>
        <taxon>Eukaryota</taxon>
        <taxon>Metazoa</taxon>
        <taxon>Ecdysozoa</taxon>
        <taxon>Arthropoda</taxon>
        <taxon>Hexapoda</taxon>
        <taxon>Insecta</taxon>
        <taxon>Pterygota</taxon>
        <taxon>Neoptera</taxon>
        <taxon>Endopterygota</taxon>
        <taxon>Lepidoptera</taxon>
        <taxon>Glossata</taxon>
        <taxon>Ditrysia</taxon>
        <taxon>Tortricoidea</taxon>
        <taxon>Tortricidae</taxon>
        <taxon>Tortricinae</taxon>
        <taxon>Choristoneura</taxon>
    </lineage>
</organism>
<gene>
    <name evidence="1" type="ORF">MSG28_010178</name>
</gene>
<evidence type="ECO:0000313" key="1">
    <source>
        <dbReference type="EMBL" id="KAI8436690.1"/>
    </source>
</evidence>
<dbReference type="Proteomes" id="UP001064048">
    <property type="component" value="Chromosome 17"/>
</dbReference>
<evidence type="ECO:0000313" key="2">
    <source>
        <dbReference type="Proteomes" id="UP001064048"/>
    </source>
</evidence>
<name>A0ACC0KK54_CHOFU</name>
<dbReference type="EMBL" id="CM046117">
    <property type="protein sequence ID" value="KAI8436690.1"/>
    <property type="molecule type" value="Genomic_DNA"/>
</dbReference>
<keyword evidence="2" id="KW-1185">Reference proteome</keyword>
<reference evidence="1 2" key="1">
    <citation type="journal article" date="2022" name="Genome Biol. Evol.">
        <title>The Spruce Budworm Genome: Reconstructing the Evolutionary History of Antifreeze Proteins.</title>
        <authorList>
            <person name="Beliveau C."/>
            <person name="Gagne P."/>
            <person name="Picq S."/>
            <person name="Vernygora O."/>
            <person name="Keeling C.I."/>
            <person name="Pinkney K."/>
            <person name="Doucet D."/>
            <person name="Wen F."/>
            <person name="Johnston J.S."/>
            <person name="Maaroufi H."/>
            <person name="Boyle B."/>
            <person name="Laroche J."/>
            <person name="Dewar K."/>
            <person name="Juretic N."/>
            <person name="Blackburn G."/>
            <person name="Nisole A."/>
            <person name="Brunet B."/>
            <person name="Brandao M."/>
            <person name="Lumley L."/>
            <person name="Duan J."/>
            <person name="Quan G."/>
            <person name="Lucarotti C.J."/>
            <person name="Roe A.D."/>
            <person name="Sperling F.A.H."/>
            <person name="Levesque R.C."/>
            <person name="Cusson M."/>
        </authorList>
    </citation>
    <scope>NUCLEOTIDE SEQUENCE [LARGE SCALE GENOMIC DNA]</scope>
    <source>
        <strain evidence="1">Glfc:IPQL:Cfum</strain>
    </source>
</reference>
<accession>A0ACC0KK54</accession>
<comment type="caution">
    <text evidence="1">The sequence shown here is derived from an EMBL/GenBank/DDBJ whole genome shotgun (WGS) entry which is preliminary data.</text>
</comment>
<protein>
    <submittedName>
        <fullName evidence="1">Uncharacterized protein</fullName>
    </submittedName>
</protein>
<proteinExistence type="predicted"/>
<sequence>MSNLGDVVWLGHKARSADGGNLVRQVRESRHSGLMPYLYSRRYDNNPYSNKQMWTLVAPDYGYYGEGLPKRNFDEIDRSGLDNFVRKRNFDEIDQTSMPFPYAKRFYHMLGANYLDSPVSIYDKKRTRPDYPMDEIDLSHFPIGSKRSMDSFPMAAHTFR</sequence>